<evidence type="ECO:0000256" key="6">
    <source>
        <dbReference type="ARBA" id="ARBA00022777"/>
    </source>
</evidence>
<dbReference type="InterPro" id="IPR011712">
    <property type="entry name" value="Sig_transdc_His_kin_sub3_dim/P"/>
</dbReference>
<feature type="transmembrane region" description="Helical" evidence="10">
    <location>
        <begin position="68"/>
        <end position="92"/>
    </location>
</feature>
<dbReference type="GO" id="GO:0016020">
    <property type="term" value="C:membrane"/>
    <property type="evidence" value="ECO:0007669"/>
    <property type="project" value="InterPro"/>
</dbReference>
<keyword evidence="9" id="KW-0175">Coiled coil</keyword>
<keyword evidence="8" id="KW-0902">Two-component regulatory system</keyword>
<evidence type="ECO:0000313" key="13">
    <source>
        <dbReference type="Proteomes" id="UP000479241"/>
    </source>
</evidence>
<evidence type="ECO:0000259" key="11">
    <source>
        <dbReference type="Pfam" id="PF07730"/>
    </source>
</evidence>
<dbReference type="AlphaFoldDB" id="A0A6L9W019"/>
<keyword evidence="4" id="KW-0808">Transferase</keyword>
<dbReference type="InterPro" id="IPR050482">
    <property type="entry name" value="Sensor_HK_TwoCompSys"/>
</dbReference>
<keyword evidence="7" id="KW-0067">ATP-binding</keyword>
<keyword evidence="3" id="KW-0597">Phosphoprotein</keyword>
<accession>A0A6L9W019</accession>
<dbReference type="PANTHER" id="PTHR24421:SF10">
    <property type="entry name" value="NITRATE_NITRITE SENSOR PROTEIN NARQ"/>
    <property type="match status" value="1"/>
</dbReference>
<evidence type="ECO:0000313" key="12">
    <source>
        <dbReference type="EMBL" id="NEK84780.1"/>
    </source>
</evidence>
<evidence type="ECO:0000256" key="7">
    <source>
        <dbReference type="ARBA" id="ARBA00022840"/>
    </source>
</evidence>
<keyword evidence="5" id="KW-0547">Nucleotide-binding</keyword>
<evidence type="ECO:0000256" key="2">
    <source>
        <dbReference type="ARBA" id="ARBA00012438"/>
    </source>
</evidence>
<organism evidence="12 13">
    <name type="scientific">Blastococcus saxobsidens</name>
    <dbReference type="NCBI Taxonomy" id="138336"/>
    <lineage>
        <taxon>Bacteria</taxon>
        <taxon>Bacillati</taxon>
        <taxon>Actinomycetota</taxon>
        <taxon>Actinomycetes</taxon>
        <taxon>Geodermatophilales</taxon>
        <taxon>Geodermatophilaceae</taxon>
        <taxon>Blastococcus</taxon>
    </lineage>
</organism>
<dbReference type="Gene3D" id="3.30.565.10">
    <property type="entry name" value="Histidine kinase-like ATPase, C-terminal domain"/>
    <property type="match status" value="1"/>
</dbReference>
<evidence type="ECO:0000256" key="5">
    <source>
        <dbReference type="ARBA" id="ARBA00022741"/>
    </source>
</evidence>
<name>A0A6L9W019_9ACTN</name>
<evidence type="ECO:0000256" key="1">
    <source>
        <dbReference type="ARBA" id="ARBA00000085"/>
    </source>
</evidence>
<dbReference type="Proteomes" id="UP000479241">
    <property type="component" value="Unassembled WGS sequence"/>
</dbReference>
<dbReference type="GO" id="GO:0046983">
    <property type="term" value="F:protein dimerization activity"/>
    <property type="evidence" value="ECO:0007669"/>
    <property type="project" value="InterPro"/>
</dbReference>
<dbReference type="EMBL" id="JAAGWG010000004">
    <property type="protein sequence ID" value="NEK84780.1"/>
    <property type="molecule type" value="Genomic_DNA"/>
</dbReference>
<feature type="domain" description="Signal transduction histidine kinase subgroup 3 dimerisation and phosphoacceptor" evidence="11">
    <location>
        <begin position="178"/>
        <end position="242"/>
    </location>
</feature>
<sequence>MRVRDRLWPGLGARGVWLELHVAVSCAAVVAFEVAALNPGPLGSLLLVLVAVLLGFLLLLLRRRAPLVPFGVGAALAAIDISTGLLVTSYAVARYVGSWRIRAAAGVLGGLAALQPWDHDTFNEWLAGGATAALLVVLPGALGVWQRTRLQLLAALRDRAERAEAERELLARDAVLTERTRIAREMHDAVGHRVSLMALQAGAIEMAAGDPARVEQLARQVQDAGRQALDELRQMVGVLRAEDIDDQAPLGPQPGLDDLPALLARAREAGLSVRLTGQTGVPVDAAVGRAAYRVVQEALTNAGKHAPGADVQVCVAHAEGQLVVEVLNGPASRIGAPAPGGGYGLVGLGERVRTLGGRLTAEPRLDGGFRVEAVLPT</sequence>
<comment type="catalytic activity">
    <reaction evidence="1">
        <text>ATP + protein L-histidine = ADP + protein N-phospho-L-histidine.</text>
        <dbReference type="EC" id="2.7.13.3"/>
    </reaction>
</comment>
<evidence type="ECO:0000256" key="9">
    <source>
        <dbReference type="SAM" id="Coils"/>
    </source>
</evidence>
<evidence type="ECO:0000256" key="4">
    <source>
        <dbReference type="ARBA" id="ARBA00022679"/>
    </source>
</evidence>
<keyword evidence="10" id="KW-0472">Membrane</keyword>
<feature type="coiled-coil region" evidence="9">
    <location>
        <begin position="153"/>
        <end position="180"/>
    </location>
</feature>
<dbReference type="Gene3D" id="1.20.5.1930">
    <property type="match status" value="1"/>
</dbReference>
<evidence type="ECO:0000256" key="8">
    <source>
        <dbReference type="ARBA" id="ARBA00023012"/>
    </source>
</evidence>
<dbReference type="RefSeq" id="WP_163202205.1">
    <property type="nucleotide sequence ID" value="NZ_JAAGWG010000004.1"/>
</dbReference>
<reference evidence="12 13" key="1">
    <citation type="submission" date="2019-12" db="EMBL/GenBank/DDBJ databases">
        <title>the WGS of Blastococcus saxobsidens 67B17.</title>
        <authorList>
            <person name="Jiang Z."/>
        </authorList>
    </citation>
    <scope>NUCLEOTIDE SEQUENCE [LARGE SCALE GENOMIC DNA]</scope>
    <source>
        <strain evidence="12 13">67B17</strain>
    </source>
</reference>
<keyword evidence="10" id="KW-0812">Transmembrane</keyword>
<dbReference type="InterPro" id="IPR036890">
    <property type="entry name" value="HATPase_C_sf"/>
</dbReference>
<keyword evidence="10" id="KW-1133">Transmembrane helix</keyword>
<evidence type="ECO:0000256" key="3">
    <source>
        <dbReference type="ARBA" id="ARBA00022553"/>
    </source>
</evidence>
<dbReference type="PANTHER" id="PTHR24421">
    <property type="entry name" value="NITRATE/NITRITE SENSOR PROTEIN NARX-RELATED"/>
    <property type="match status" value="1"/>
</dbReference>
<keyword evidence="6 12" id="KW-0418">Kinase</keyword>
<feature type="transmembrane region" description="Helical" evidence="10">
    <location>
        <begin position="42"/>
        <end position="61"/>
    </location>
</feature>
<dbReference type="Pfam" id="PF07730">
    <property type="entry name" value="HisKA_3"/>
    <property type="match status" value="1"/>
</dbReference>
<dbReference type="SUPFAM" id="SSF55874">
    <property type="entry name" value="ATPase domain of HSP90 chaperone/DNA topoisomerase II/histidine kinase"/>
    <property type="match status" value="1"/>
</dbReference>
<comment type="caution">
    <text evidence="12">The sequence shown here is derived from an EMBL/GenBank/DDBJ whole genome shotgun (WGS) entry which is preliminary data.</text>
</comment>
<proteinExistence type="predicted"/>
<dbReference type="GO" id="GO:0005524">
    <property type="term" value="F:ATP binding"/>
    <property type="evidence" value="ECO:0007669"/>
    <property type="project" value="UniProtKB-KW"/>
</dbReference>
<evidence type="ECO:0000256" key="10">
    <source>
        <dbReference type="SAM" id="Phobius"/>
    </source>
</evidence>
<feature type="transmembrane region" description="Helical" evidence="10">
    <location>
        <begin position="16"/>
        <end position="36"/>
    </location>
</feature>
<dbReference type="CDD" id="cd16917">
    <property type="entry name" value="HATPase_UhpB-NarQ-NarX-like"/>
    <property type="match status" value="1"/>
</dbReference>
<dbReference type="EC" id="2.7.13.3" evidence="2"/>
<gene>
    <name evidence="12" type="ORF">GCU60_03235</name>
</gene>
<dbReference type="GO" id="GO:0000155">
    <property type="term" value="F:phosphorelay sensor kinase activity"/>
    <property type="evidence" value="ECO:0007669"/>
    <property type="project" value="InterPro"/>
</dbReference>
<protein>
    <recommendedName>
        <fullName evidence="2">histidine kinase</fullName>
        <ecNumber evidence="2">2.7.13.3</ecNumber>
    </recommendedName>
</protein>
<feature type="transmembrane region" description="Helical" evidence="10">
    <location>
        <begin position="125"/>
        <end position="145"/>
    </location>
</feature>